<feature type="coiled-coil region" evidence="1">
    <location>
        <begin position="217"/>
        <end position="265"/>
    </location>
</feature>
<proteinExistence type="predicted"/>
<dbReference type="STRING" id="984486.A0A1E3QPR7"/>
<dbReference type="InterPro" id="IPR048610">
    <property type="entry name" value="SCC3_C"/>
</dbReference>
<evidence type="ECO:0000259" key="3">
    <source>
        <dbReference type="PROSITE" id="PS51425"/>
    </source>
</evidence>
<dbReference type="GO" id="GO:0005634">
    <property type="term" value="C:nucleus"/>
    <property type="evidence" value="ECO:0007669"/>
    <property type="project" value="TreeGrafter"/>
</dbReference>
<feature type="region of interest" description="Disordered" evidence="2">
    <location>
        <begin position="1"/>
        <end position="46"/>
    </location>
</feature>
<dbReference type="PROSITE" id="PS51425">
    <property type="entry name" value="SCD"/>
    <property type="match status" value="1"/>
</dbReference>
<dbReference type="EMBL" id="KV454431">
    <property type="protein sequence ID" value="ODQ79675.1"/>
    <property type="molecule type" value="Genomic_DNA"/>
</dbReference>
<keyword evidence="5" id="KW-1185">Reference proteome</keyword>
<evidence type="ECO:0000256" key="2">
    <source>
        <dbReference type="SAM" id="MobiDB-lite"/>
    </source>
</evidence>
<feature type="domain" description="SCD" evidence="3">
    <location>
        <begin position="297"/>
        <end position="382"/>
    </location>
</feature>
<protein>
    <recommendedName>
        <fullName evidence="3">SCD domain-containing protein</fullName>
    </recommendedName>
</protein>
<dbReference type="GeneID" id="30148853"/>
<dbReference type="Pfam" id="PF21581">
    <property type="entry name" value="SCD"/>
    <property type="match status" value="1"/>
</dbReference>
<name>A0A1E3QPR7_9ASCO</name>
<evidence type="ECO:0000313" key="5">
    <source>
        <dbReference type="Proteomes" id="UP000094336"/>
    </source>
</evidence>
<dbReference type="GO" id="GO:0000785">
    <property type="term" value="C:chromatin"/>
    <property type="evidence" value="ECO:0007669"/>
    <property type="project" value="TreeGrafter"/>
</dbReference>
<sequence length="1030" mass="116741">MTVSRTRAREVITYHESSDSEVPSDDEPEFQIKTAPKRKNSAKSVNTKRAKRVEAIEADDFVENHLYQALSSPESSVVELVQDWLDDYAAGADRATRDLLNFLLRCCGCTHQLEEHDVLNLESAQDTVGELQAIFALQAYHEYPFASRRTELRFFRRNCLDFISSVVELANEKGLLEDEGDFMEKLLTWFSALSSSNLRPLRHVATLFLLNMETKLCEVVVKTANLLEKNQRQLENESAKQADIKEKIKTKKQRLKTEKEAKKLATRVETVEKTIALYSAQKVTLEDYLKDISNTTFVHRYRDVDPQIRVECMKHLGLWMDIYPELFFESTYLRYFGWLLNDASHLVRVEVVRALTRLYRKGIIVPGFRQFTERFKGVLVTMLLHDADFQVRSALVHLLTEVAKVGFLEHAETVQIASLIFHREATEGNTAKLHAELGKFIELAEADQTRNYREKFQVEILNMAGEFPIDLDEMIKFRGLVELLSQAQAYETDSKDESNDDSATDIFSVARSLFHLPRYKSWEFMVTYLLLDLSSVKALVPLSEFCKIIELLKPHQVVLFDLIAGATALILSDDPLKKKEADYIDLVVTKTVQYLPLLLTAFQASPALLSCFIRFFGLFDIARFRDLHQECVYFATCKQLLRLFPGNIVEVASSGAKAEMRTFFASILLTDQYVQQELQAEVNQMTSLLASQLRAHIAGLSTAGQDSLVQMEETVEKLVLVGSLREPMEMAELCEAVLTDVMTYLPDLGLAEASNRVSTAVEVLFQLLLAFSASRLERMMRCDSYEVQSALPALPDYFSEVLAIVKAFRVVFCVENAKNFSVQLRASAAAAYIDIMTAFKILYVKFKGSHNFELFDRFFEDDLNELVLAASDQESLLNVFLYREAALADVLGVDLDRGEDEGVNYSTGTEVEKAQAESDLGVYTLKLLSLKHVMMLGESVAQRLGLNKLVLGELFAGILVEKSHALVEAVPDQVVSQADPIEEERDILLDTVLEIQKVEDWEEGFSQVVPVEDEQEVDIHSNEVIDSSDD</sequence>
<dbReference type="InterPro" id="IPR013721">
    <property type="entry name" value="STAG"/>
</dbReference>
<dbReference type="Proteomes" id="UP000094336">
    <property type="component" value="Unassembled WGS sequence"/>
</dbReference>
<dbReference type="InterPro" id="IPR039662">
    <property type="entry name" value="Cohesin_Scc3/SA"/>
</dbReference>
<dbReference type="InterPro" id="IPR020839">
    <property type="entry name" value="SCD"/>
</dbReference>
<evidence type="ECO:0000313" key="4">
    <source>
        <dbReference type="EMBL" id="ODQ79675.1"/>
    </source>
</evidence>
<evidence type="ECO:0000256" key="1">
    <source>
        <dbReference type="SAM" id="Coils"/>
    </source>
</evidence>
<dbReference type="Pfam" id="PF08514">
    <property type="entry name" value="STAG"/>
    <property type="match status" value="1"/>
</dbReference>
<dbReference type="PANTHER" id="PTHR11199">
    <property type="entry name" value="STROMAL ANTIGEN"/>
    <property type="match status" value="1"/>
</dbReference>
<accession>A0A1E3QPR7</accession>
<feature type="compositionally biased region" description="Basic residues" evidence="2">
    <location>
        <begin position="35"/>
        <end position="46"/>
    </location>
</feature>
<dbReference type="PANTHER" id="PTHR11199:SF0">
    <property type="entry name" value="LD34181P-RELATED"/>
    <property type="match status" value="1"/>
</dbReference>
<reference evidence="5" key="1">
    <citation type="submission" date="2016-05" db="EMBL/GenBank/DDBJ databases">
        <title>Comparative genomics of biotechnologically important yeasts.</title>
        <authorList>
            <consortium name="DOE Joint Genome Institute"/>
            <person name="Riley R."/>
            <person name="Haridas S."/>
            <person name="Wolfe K.H."/>
            <person name="Lopes M.R."/>
            <person name="Hittinger C.T."/>
            <person name="Goker M."/>
            <person name="Salamov A."/>
            <person name="Wisecaver J."/>
            <person name="Long T.M."/>
            <person name="Aerts A.L."/>
            <person name="Barry K."/>
            <person name="Choi C."/>
            <person name="Clum A."/>
            <person name="Coughlan A.Y."/>
            <person name="Deshpande S."/>
            <person name="Douglass A.P."/>
            <person name="Hanson S.J."/>
            <person name="Klenk H.-P."/>
            <person name="Labutti K."/>
            <person name="Lapidus A."/>
            <person name="Lindquist E."/>
            <person name="Lipzen A."/>
            <person name="Meier-Kolthoff J.P."/>
            <person name="Ohm R.A."/>
            <person name="Otillar R.P."/>
            <person name="Pangilinan J."/>
            <person name="Peng Y."/>
            <person name="Rokas A."/>
            <person name="Rosa C.A."/>
            <person name="Scheuner C."/>
            <person name="Sibirny A.A."/>
            <person name="Slot J.C."/>
            <person name="Stielow J.B."/>
            <person name="Sun H."/>
            <person name="Kurtzman C.P."/>
            <person name="Blackwell M."/>
            <person name="Grigoriev I.V."/>
            <person name="Jeffries T.W."/>
        </authorList>
    </citation>
    <scope>NUCLEOTIDE SEQUENCE [LARGE SCALE GENOMIC DNA]</scope>
    <source>
        <strain evidence="5">NRRL Y-12698</strain>
    </source>
</reference>
<gene>
    <name evidence="4" type="ORF">BABINDRAFT_175852</name>
</gene>
<dbReference type="SUPFAM" id="SSF48371">
    <property type="entry name" value="ARM repeat"/>
    <property type="match status" value="2"/>
</dbReference>
<organism evidence="4 5">
    <name type="scientific">Babjeviella inositovora NRRL Y-12698</name>
    <dbReference type="NCBI Taxonomy" id="984486"/>
    <lineage>
        <taxon>Eukaryota</taxon>
        <taxon>Fungi</taxon>
        <taxon>Dikarya</taxon>
        <taxon>Ascomycota</taxon>
        <taxon>Saccharomycotina</taxon>
        <taxon>Pichiomycetes</taxon>
        <taxon>Serinales incertae sedis</taxon>
        <taxon>Babjeviella</taxon>
    </lineage>
</organism>
<dbReference type="OrthoDB" id="498590at2759"/>
<dbReference type="Pfam" id="PF21767">
    <property type="entry name" value="SCC3_C"/>
    <property type="match status" value="1"/>
</dbReference>
<dbReference type="InterPro" id="IPR016024">
    <property type="entry name" value="ARM-type_fold"/>
</dbReference>
<dbReference type="RefSeq" id="XP_018985003.1">
    <property type="nucleotide sequence ID" value="XM_019131000.1"/>
</dbReference>
<dbReference type="GO" id="GO:0007062">
    <property type="term" value="P:sister chromatid cohesion"/>
    <property type="evidence" value="ECO:0007669"/>
    <property type="project" value="UniProtKB-ARBA"/>
</dbReference>
<dbReference type="Gene3D" id="1.25.10.10">
    <property type="entry name" value="Leucine-rich Repeat Variant"/>
    <property type="match status" value="1"/>
</dbReference>
<feature type="compositionally biased region" description="Basic and acidic residues" evidence="2">
    <location>
        <begin position="7"/>
        <end position="18"/>
    </location>
</feature>
<dbReference type="AlphaFoldDB" id="A0A1E3QPR7"/>
<dbReference type="InterPro" id="IPR011989">
    <property type="entry name" value="ARM-like"/>
</dbReference>
<keyword evidence="1" id="KW-0175">Coiled coil</keyword>
<dbReference type="GO" id="GO:0008278">
    <property type="term" value="C:cohesin complex"/>
    <property type="evidence" value="ECO:0007669"/>
    <property type="project" value="TreeGrafter"/>
</dbReference>
<dbReference type="GO" id="GO:0003682">
    <property type="term" value="F:chromatin binding"/>
    <property type="evidence" value="ECO:0007669"/>
    <property type="project" value="TreeGrafter"/>
</dbReference>